<proteinExistence type="predicted"/>
<name>A0ACD3ALV8_9AGAR</name>
<dbReference type="EMBL" id="ML208408">
    <property type="protein sequence ID" value="TFK66329.1"/>
    <property type="molecule type" value="Genomic_DNA"/>
</dbReference>
<evidence type="ECO:0000313" key="2">
    <source>
        <dbReference type="Proteomes" id="UP000308600"/>
    </source>
</evidence>
<organism evidence="1 2">
    <name type="scientific">Pluteus cervinus</name>
    <dbReference type="NCBI Taxonomy" id="181527"/>
    <lineage>
        <taxon>Eukaryota</taxon>
        <taxon>Fungi</taxon>
        <taxon>Dikarya</taxon>
        <taxon>Basidiomycota</taxon>
        <taxon>Agaricomycotina</taxon>
        <taxon>Agaricomycetes</taxon>
        <taxon>Agaricomycetidae</taxon>
        <taxon>Agaricales</taxon>
        <taxon>Pluteineae</taxon>
        <taxon>Pluteaceae</taxon>
        <taxon>Pluteus</taxon>
    </lineage>
</organism>
<accession>A0ACD3ALV8</accession>
<protein>
    <submittedName>
        <fullName evidence="1">Uncharacterized protein</fullName>
    </submittedName>
</protein>
<evidence type="ECO:0000313" key="1">
    <source>
        <dbReference type="EMBL" id="TFK66329.1"/>
    </source>
</evidence>
<reference evidence="1 2" key="1">
    <citation type="journal article" date="2019" name="Nat. Ecol. Evol.">
        <title>Megaphylogeny resolves global patterns of mushroom evolution.</title>
        <authorList>
            <person name="Varga T."/>
            <person name="Krizsan K."/>
            <person name="Foldi C."/>
            <person name="Dima B."/>
            <person name="Sanchez-Garcia M."/>
            <person name="Sanchez-Ramirez S."/>
            <person name="Szollosi G.J."/>
            <person name="Szarkandi J.G."/>
            <person name="Papp V."/>
            <person name="Albert L."/>
            <person name="Andreopoulos W."/>
            <person name="Angelini C."/>
            <person name="Antonin V."/>
            <person name="Barry K.W."/>
            <person name="Bougher N.L."/>
            <person name="Buchanan P."/>
            <person name="Buyck B."/>
            <person name="Bense V."/>
            <person name="Catcheside P."/>
            <person name="Chovatia M."/>
            <person name="Cooper J."/>
            <person name="Damon W."/>
            <person name="Desjardin D."/>
            <person name="Finy P."/>
            <person name="Geml J."/>
            <person name="Haridas S."/>
            <person name="Hughes K."/>
            <person name="Justo A."/>
            <person name="Karasinski D."/>
            <person name="Kautmanova I."/>
            <person name="Kiss B."/>
            <person name="Kocsube S."/>
            <person name="Kotiranta H."/>
            <person name="LaButti K.M."/>
            <person name="Lechner B.E."/>
            <person name="Liimatainen K."/>
            <person name="Lipzen A."/>
            <person name="Lukacs Z."/>
            <person name="Mihaltcheva S."/>
            <person name="Morgado L.N."/>
            <person name="Niskanen T."/>
            <person name="Noordeloos M.E."/>
            <person name="Ohm R.A."/>
            <person name="Ortiz-Santana B."/>
            <person name="Ovrebo C."/>
            <person name="Racz N."/>
            <person name="Riley R."/>
            <person name="Savchenko A."/>
            <person name="Shiryaev A."/>
            <person name="Soop K."/>
            <person name="Spirin V."/>
            <person name="Szebenyi C."/>
            <person name="Tomsovsky M."/>
            <person name="Tulloss R.E."/>
            <person name="Uehling J."/>
            <person name="Grigoriev I.V."/>
            <person name="Vagvolgyi C."/>
            <person name="Papp T."/>
            <person name="Martin F.M."/>
            <person name="Miettinen O."/>
            <person name="Hibbett D.S."/>
            <person name="Nagy L.G."/>
        </authorList>
    </citation>
    <scope>NUCLEOTIDE SEQUENCE [LARGE SCALE GENOMIC DNA]</scope>
    <source>
        <strain evidence="1 2">NL-1719</strain>
    </source>
</reference>
<dbReference type="Proteomes" id="UP000308600">
    <property type="component" value="Unassembled WGS sequence"/>
</dbReference>
<sequence>MLCPIPPVAARCSPSHTFDSRRCAAQICTTPYNPVPNCSTRSSPSHPVGFVWFWCYSIAFCKNL</sequence>
<gene>
    <name evidence="1" type="ORF">BDN72DRAFT_844476</name>
</gene>
<keyword evidence="2" id="KW-1185">Reference proteome</keyword>